<dbReference type="InterPro" id="IPR025874">
    <property type="entry name" value="DZR"/>
</dbReference>
<sequence length="297" mass="33169">MKARIGTILVQPKLKRGLVFLILFCVLVAVTDWFVLQHLNRSSLRERDAYSEQLSAIETHIREHGITPELNRILSAFPPSMRYHRFYGVFVQEKPRTIPIVDQHGNVVLQEVKEGAKSPRILAAYPQEWIGKLAKDVYPKDPASWYARKTRMGTGMGVEVTAPDGRKYDITLLLLQNRLPFWAAERVFLLAVVLVWVSLAAWIYVDARSRVKPAAPAWLLLGLLTGPFALAVWLIIRPSPAANAACPGCGADAPKDALFCVRCGYALRAACPECRRAVGQDWHYCASCGAHLIDDPL</sequence>
<dbReference type="Proteomes" id="UP000637720">
    <property type="component" value="Unassembled WGS sequence"/>
</dbReference>
<evidence type="ECO:0000313" key="3">
    <source>
        <dbReference type="EMBL" id="GGJ90729.1"/>
    </source>
</evidence>
<dbReference type="AlphaFoldDB" id="A0A8J3B2Y3"/>
<dbReference type="Pfam" id="PF12773">
    <property type="entry name" value="DZR"/>
    <property type="match status" value="1"/>
</dbReference>
<keyword evidence="1" id="KW-1133">Transmembrane helix</keyword>
<dbReference type="RefSeq" id="WP_188816481.1">
    <property type="nucleotide sequence ID" value="NZ_BMOF01000001.1"/>
</dbReference>
<feature type="transmembrane region" description="Helical" evidence="1">
    <location>
        <begin position="187"/>
        <end position="205"/>
    </location>
</feature>
<gene>
    <name evidence="3" type="ORF">GCM10007043_00520</name>
</gene>
<keyword evidence="4" id="KW-1185">Reference proteome</keyword>
<evidence type="ECO:0000256" key="1">
    <source>
        <dbReference type="SAM" id="Phobius"/>
    </source>
</evidence>
<feature type="domain" description="DZANK-type" evidence="2">
    <location>
        <begin position="246"/>
        <end position="289"/>
    </location>
</feature>
<protein>
    <recommendedName>
        <fullName evidence="2">DZANK-type domain-containing protein</fullName>
    </recommendedName>
</protein>
<evidence type="ECO:0000313" key="4">
    <source>
        <dbReference type="Proteomes" id="UP000637720"/>
    </source>
</evidence>
<reference evidence="3" key="2">
    <citation type="submission" date="2020-09" db="EMBL/GenBank/DDBJ databases">
        <authorList>
            <person name="Sun Q."/>
            <person name="Ohkuma M."/>
        </authorList>
    </citation>
    <scope>NUCLEOTIDE SEQUENCE</scope>
    <source>
        <strain evidence="3">JCM 14719</strain>
    </source>
</reference>
<reference evidence="3" key="1">
    <citation type="journal article" date="2014" name="Int. J. Syst. Evol. Microbiol.">
        <title>Complete genome sequence of Corynebacterium casei LMG S-19264T (=DSM 44701T), isolated from a smear-ripened cheese.</title>
        <authorList>
            <consortium name="US DOE Joint Genome Institute (JGI-PGF)"/>
            <person name="Walter F."/>
            <person name="Albersmeier A."/>
            <person name="Kalinowski J."/>
            <person name="Ruckert C."/>
        </authorList>
    </citation>
    <scope>NUCLEOTIDE SEQUENCE</scope>
    <source>
        <strain evidence="3">JCM 14719</strain>
    </source>
</reference>
<keyword evidence="1" id="KW-0812">Transmembrane</keyword>
<feature type="transmembrane region" description="Helical" evidence="1">
    <location>
        <begin position="17"/>
        <end position="36"/>
    </location>
</feature>
<feature type="transmembrane region" description="Helical" evidence="1">
    <location>
        <begin position="217"/>
        <end position="236"/>
    </location>
</feature>
<proteinExistence type="predicted"/>
<evidence type="ECO:0000259" key="2">
    <source>
        <dbReference type="Pfam" id="PF12773"/>
    </source>
</evidence>
<accession>A0A8J3B2Y3</accession>
<name>A0A8J3B2Y3_9BACI</name>
<dbReference type="EMBL" id="BMOF01000001">
    <property type="protein sequence ID" value="GGJ90729.1"/>
    <property type="molecule type" value="Genomic_DNA"/>
</dbReference>
<comment type="caution">
    <text evidence="3">The sequence shown here is derived from an EMBL/GenBank/DDBJ whole genome shotgun (WGS) entry which is preliminary data.</text>
</comment>
<organism evidence="3 4">
    <name type="scientific">Calditerricola satsumensis</name>
    <dbReference type="NCBI Taxonomy" id="373054"/>
    <lineage>
        <taxon>Bacteria</taxon>
        <taxon>Bacillati</taxon>
        <taxon>Bacillota</taxon>
        <taxon>Bacilli</taxon>
        <taxon>Bacillales</taxon>
        <taxon>Bacillaceae</taxon>
        <taxon>Calditerricola</taxon>
    </lineage>
</organism>
<keyword evidence="1" id="KW-0472">Membrane</keyword>